<sequence length="208" mass="22422">MAHTNINTNDGVGYAADSYTYYSGGPQSFPDPQRWISFDAMFNANAPLMKQSCGWNKWGPNNSDLQVNLIKTYIQEVASLSLVDHRAILAMIMQESGGCLYAPTTNNGVSNSGLMQSHSGTAFNPGDPNTIRQMIIDGTMGTASGKGLVQLLNQYGNYYMAFRAYNSGSIAPTGNLSDGNGATPCYVSDVANRLLGWTYAKSTCPKQK</sequence>
<dbReference type="AlphaFoldDB" id="A0AAV9WUR0"/>
<evidence type="ECO:0000259" key="1">
    <source>
        <dbReference type="Pfam" id="PF01464"/>
    </source>
</evidence>
<dbReference type="Proteomes" id="UP001365542">
    <property type="component" value="Unassembled WGS sequence"/>
</dbReference>
<feature type="domain" description="Transglycosylase SLT" evidence="1">
    <location>
        <begin position="73"/>
        <end position="169"/>
    </location>
</feature>
<dbReference type="InterPro" id="IPR023346">
    <property type="entry name" value="Lysozyme-like_dom_sf"/>
</dbReference>
<reference evidence="2 3" key="1">
    <citation type="submission" date="2019-10" db="EMBL/GenBank/DDBJ databases">
        <authorList>
            <person name="Palmer J.M."/>
        </authorList>
    </citation>
    <scope>NUCLEOTIDE SEQUENCE [LARGE SCALE GENOMIC DNA]</scope>
    <source>
        <strain evidence="2 3">TWF694</strain>
    </source>
</reference>
<name>A0AAV9WUR0_9PEZI</name>
<gene>
    <name evidence="2" type="ORF">TWF694_005898</name>
</gene>
<dbReference type="InterPro" id="IPR008258">
    <property type="entry name" value="Transglycosylase_SLT_dom_1"/>
</dbReference>
<proteinExistence type="predicted"/>
<protein>
    <recommendedName>
        <fullName evidence="1">Transglycosylase SLT domain-containing protein</fullName>
    </recommendedName>
</protein>
<dbReference type="Gene3D" id="1.10.530.10">
    <property type="match status" value="1"/>
</dbReference>
<evidence type="ECO:0000313" key="2">
    <source>
        <dbReference type="EMBL" id="KAK6524242.1"/>
    </source>
</evidence>
<evidence type="ECO:0000313" key="3">
    <source>
        <dbReference type="Proteomes" id="UP001365542"/>
    </source>
</evidence>
<dbReference type="EMBL" id="JAVHJO010000018">
    <property type="protein sequence ID" value="KAK6524242.1"/>
    <property type="molecule type" value="Genomic_DNA"/>
</dbReference>
<dbReference type="SUPFAM" id="SSF53955">
    <property type="entry name" value="Lysozyme-like"/>
    <property type="match status" value="1"/>
</dbReference>
<accession>A0AAV9WUR0</accession>
<organism evidence="2 3">
    <name type="scientific">Orbilia ellipsospora</name>
    <dbReference type="NCBI Taxonomy" id="2528407"/>
    <lineage>
        <taxon>Eukaryota</taxon>
        <taxon>Fungi</taxon>
        <taxon>Dikarya</taxon>
        <taxon>Ascomycota</taxon>
        <taxon>Pezizomycotina</taxon>
        <taxon>Orbiliomycetes</taxon>
        <taxon>Orbiliales</taxon>
        <taxon>Orbiliaceae</taxon>
        <taxon>Orbilia</taxon>
    </lineage>
</organism>
<comment type="caution">
    <text evidence="2">The sequence shown here is derived from an EMBL/GenBank/DDBJ whole genome shotgun (WGS) entry which is preliminary data.</text>
</comment>
<dbReference type="Pfam" id="PF01464">
    <property type="entry name" value="SLT"/>
    <property type="match status" value="1"/>
</dbReference>
<keyword evidence="3" id="KW-1185">Reference proteome</keyword>